<dbReference type="InterPro" id="IPR002182">
    <property type="entry name" value="NB-ARC"/>
</dbReference>
<feature type="compositionally biased region" description="Low complexity" evidence="3">
    <location>
        <begin position="70"/>
        <end position="79"/>
    </location>
</feature>
<dbReference type="PANTHER" id="PTHR23155:SF1242">
    <property type="entry name" value="NB-ARC DOMAIN CONTAINING PROTEIN EXPRESSED"/>
    <property type="match status" value="1"/>
</dbReference>
<dbReference type="Gene3D" id="3.40.50.300">
    <property type="entry name" value="P-loop containing nucleotide triphosphate hydrolases"/>
    <property type="match status" value="1"/>
</dbReference>
<accession>A0AAD8W418</accession>
<dbReference type="SUPFAM" id="SSF52540">
    <property type="entry name" value="P-loop containing nucleoside triphosphate hydrolases"/>
    <property type="match status" value="1"/>
</dbReference>
<dbReference type="PANTHER" id="PTHR23155">
    <property type="entry name" value="DISEASE RESISTANCE PROTEIN RP"/>
    <property type="match status" value="1"/>
</dbReference>
<evidence type="ECO:0000256" key="3">
    <source>
        <dbReference type="SAM" id="MobiDB-lite"/>
    </source>
</evidence>
<dbReference type="Pfam" id="PF00931">
    <property type="entry name" value="NB-ARC"/>
    <property type="match status" value="1"/>
</dbReference>
<proteinExistence type="predicted"/>
<dbReference type="Pfam" id="PF23598">
    <property type="entry name" value="LRR_14"/>
    <property type="match status" value="1"/>
</dbReference>
<dbReference type="EMBL" id="JAUUTY010000004">
    <property type="protein sequence ID" value="KAK1642408.1"/>
    <property type="molecule type" value="Genomic_DNA"/>
</dbReference>
<dbReference type="InterPro" id="IPR055414">
    <property type="entry name" value="LRR_R13L4/SHOC2-like"/>
</dbReference>
<dbReference type="InterPro" id="IPR036388">
    <property type="entry name" value="WH-like_DNA-bd_sf"/>
</dbReference>
<feature type="compositionally biased region" description="Basic and acidic residues" evidence="3">
    <location>
        <begin position="94"/>
        <end position="116"/>
    </location>
</feature>
<keyword evidence="6" id="KW-1185">Reference proteome</keyword>
<dbReference type="Pfam" id="PF23559">
    <property type="entry name" value="WHD_DRP"/>
    <property type="match status" value="1"/>
</dbReference>
<feature type="compositionally biased region" description="Basic and acidic residues" evidence="3">
    <location>
        <begin position="40"/>
        <end position="60"/>
    </location>
</feature>
<dbReference type="GO" id="GO:0002758">
    <property type="term" value="P:innate immune response-activating signaling pathway"/>
    <property type="evidence" value="ECO:0007669"/>
    <property type="project" value="UniProtKB-ARBA"/>
</dbReference>
<dbReference type="InterPro" id="IPR058922">
    <property type="entry name" value="WHD_DRP"/>
</dbReference>
<gene>
    <name evidence="5" type="ORF">QYE76_060213</name>
</gene>
<feature type="region of interest" description="Disordered" evidence="3">
    <location>
        <begin position="34"/>
        <end position="116"/>
    </location>
</feature>
<reference evidence="5" key="1">
    <citation type="submission" date="2023-07" db="EMBL/GenBank/DDBJ databases">
        <title>A chromosome-level genome assembly of Lolium multiflorum.</title>
        <authorList>
            <person name="Chen Y."/>
            <person name="Copetti D."/>
            <person name="Kolliker R."/>
            <person name="Studer B."/>
        </authorList>
    </citation>
    <scope>NUCLEOTIDE SEQUENCE</scope>
    <source>
        <strain evidence="5">02402/16</strain>
        <tissue evidence="5">Leaf</tissue>
    </source>
</reference>
<protein>
    <recommendedName>
        <fullName evidence="4">AAA+ ATPase domain-containing protein</fullName>
    </recommendedName>
</protein>
<keyword evidence="2" id="KW-0611">Plant defense</keyword>
<evidence type="ECO:0000256" key="2">
    <source>
        <dbReference type="ARBA" id="ARBA00022821"/>
    </source>
</evidence>
<dbReference type="Proteomes" id="UP001231189">
    <property type="component" value="Unassembled WGS sequence"/>
</dbReference>
<dbReference type="Gene3D" id="1.10.10.10">
    <property type="entry name" value="Winged helix-like DNA-binding domain superfamily/Winged helix DNA-binding domain"/>
    <property type="match status" value="1"/>
</dbReference>
<dbReference type="InterPro" id="IPR032675">
    <property type="entry name" value="LRR_dom_sf"/>
</dbReference>
<dbReference type="InterPro" id="IPR044974">
    <property type="entry name" value="Disease_R_plants"/>
</dbReference>
<name>A0AAD8W418_LOLMU</name>
<evidence type="ECO:0000313" key="5">
    <source>
        <dbReference type="EMBL" id="KAK1642408.1"/>
    </source>
</evidence>
<dbReference type="GO" id="GO:0043531">
    <property type="term" value="F:ADP binding"/>
    <property type="evidence" value="ECO:0007669"/>
    <property type="project" value="InterPro"/>
</dbReference>
<keyword evidence="1" id="KW-0677">Repeat</keyword>
<evidence type="ECO:0000259" key="4">
    <source>
        <dbReference type="SMART" id="SM00382"/>
    </source>
</evidence>
<evidence type="ECO:0000313" key="6">
    <source>
        <dbReference type="Proteomes" id="UP001231189"/>
    </source>
</evidence>
<dbReference type="InterPro" id="IPR003593">
    <property type="entry name" value="AAA+_ATPase"/>
</dbReference>
<evidence type="ECO:0000256" key="1">
    <source>
        <dbReference type="ARBA" id="ARBA00022737"/>
    </source>
</evidence>
<dbReference type="Gene3D" id="3.80.10.10">
    <property type="entry name" value="Ribonuclease Inhibitor"/>
    <property type="match status" value="1"/>
</dbReference>
<dbReference type="SUPFAM" id="SSF52047">
    <property type="entry name" value="RNI-like"/>
    <property type="match status" value="1"/>
</dbReference>
<dbReference type="InterPro" id="IPR027417">
    <property type="entry name" value="P-loop_NTPase"/>
</dbReference>
<dbReference type="FunFam" id="1.10.10.10:FF:000322">
    <property type="entry name" value="Probable disease resistance protein At1g63360"/>
    <property type="match status" value="1"/>
</dbReference>
<dbReference type="GO" id="GO:0009626">
    <property type="term" value="P:plant-type hypersensitive response"/>
    <property type="evidence" value="ECO:0007669"/>
    <property type="project" value="UniProtKB-ARBA"/>
</dbReference>
<feature type="domain" description="AAA+ ATPase" evidence="4">
    <location>
        <begin position="126"/>
        <end position="266"/>
    </location>
</feature>
<dbReference type="SMART" id="SM00382">
    <property type="entry name" value="AAA"/>
    <property type="match status" value="1"/>
</dbReference>
<organism evidence="5 6">
    <name type="scientific">Lolium multiflorum</name>
    <name type="common">Italian ryegrass</name>
    <name type="synonym">Lolium perenne subsp. multiflorum</name>
    <dbReference type="NCBI Taxonomy" id="4521"/>
    <lineage>
        <taxon>Eukaryota</taxon>
        <taxon>Viridiplantae</taxon>
        <taxon>Streptophyta</taxon>
        <taxon>Embryophyta</taxon>
        <taxon>Tracheophyta</taxon>
        <taxon>Spermatophyta</taxon>
        <taxon>Magnoliopsida</taxon>
        <taxon>Liliopsida</taxon>
        <taxon>Poales</taxon>
        <taxon>Poaceae</taxon>
        <taxon>BOP clade</taxon>
        <taxon>Pooideae</taxon>
        <taxon>Poodae</taxon>
        <taxon>Poeae</taxon>
        <taxon>Poeae Chloroplast Group 2 (Poeae type)</taxon>
        <taxon>Loliodinae</taxon>
        <taxon>Loliinae</taxon>
        <taxon>Lolium</taxon>
    </lineage>
</organism>
<comment type="caution">
    <text evidence="5">The sequence shown here is derived from an EMBL/GenBank/DDBJ whole genome shotgun (WGS) entry which is preliminary data.</text>
</comment>
<dbReference type="AlphaFoldDB" id="A0AAD8W418"/>
<dbReference type="PRINTS" id="PR00364">
    <property type="entry name" value="DISEASERSIST"/>
</dbReference>
<dbReference type="GO" id="GO:0042742">
    <property type="term" value="P:defense response to bacterium"/>
    <property type="evidence" value="ECO:0007669"/>
    <property type="project" value="UniProtKB-ARBA"/>
</dbReference>
<sequence>MGKSSSGDSARSKLWGTVRLGLVPVAIACTWTKTPSVHQQGKERGKREEIEDQQRLDVPARRRHGRDYEGGVAAPPSRRAGGGARRINYGFSPETRRRFQPEEVEKKGHGNPDRRPSVLDRRKIVRRAVISIVGPSGIGKTTLARKLHNDRGVREHFKVQAWISLPARIRFEKYLEMMYSQVSRQVPAEDVHGDVQAKLEQLLKKHEYLVVLDGLVDMSDWNSLVRLLPDGNPKSRILLTTQLNVKEIRPSIKQIAPIVLQPLLGSTSANIEKLLCRRGFGAGLAGVRAPWRSKYSKRALEISAGLPLALVVLCGLLRTKVSYGEWEEVFQQLQTPKGQPAVRCLWALAFEDLPHHLKSCFLYFAMASDNILLDPDRLVRLWVAEGFIAPKKGKTLEEVGLGYLKELISRGLVQALKDGRGGGIKFVAVHSLLHAFAESEAQESGLFEMHHHAHILNPHSARRLALHNYVDSYVDIPDHFPKLRSLFCDFFEEDQQQGGSGGEHQHGWAEWFLRACGGSSSESPATRLHGLSFIRGSRFLRVIDLYGMLLARVPNEMGDMIHLRYLGIRNCKLEALPSSISKLDNLQTLDVRRTGVQDVTDEFWEIQGLRHVLADGLRLTNCPGVRLRHLQTLVGAVPSGHTWSARSCPLDSMVYLRSLAMSLVCERHVPALSQALQKMELLVSLSLSGDLLPSGVFTSRCSRRLEVMVLDGRLEANLGDDPFFLPSLGMLSIRRLAVKQDFIDKVATLPNLTEMELLDDSYSGVHLVFPAEGFQSLTRLKLLNLAQLELALVPNSTVFTRCGCPVLKVEHPQQVAAHDPADEQMLVRRELYTSYKNEMFSGHQEPEFEDELQYIHQEIEEVAVGDATEDQMLVRHGMHVRRGTEGLDDMEHLHGFAAGDPAEDEMLVRRGMEGLEDMEQFHGFAAGDPAEDEMIVRCGMESFEDMEHLHGFTAGDPADDEMLVRWGREGLERTRKTKHLQQIDLHDPAED</sequence>